<sequence length="549" mass="59667">MKKRYTFMFKNWLRFGLLTAFASIFSLDAFAQTAPAKIWDKTFGSTDIDHLYAGQQTKDGGYIIGGGSNSGIGGDKSQPHIGGNSDFWIVKMDRFGNKQWDKTYGSLDSEGIWCIKQTKDGGYIIGGSTHDLPISGDKTQSGYGLEDYWILKLDSNGIKQWDRTYGGAHDDHFRSLGQTSDGGYILSGVSNSGIGGSKSQPNKGNLTTWDYWVIKTDANGNKLWDKTIGGTGNEVFKELAVTADGGSILGGYSKSGMSGDKSQPAKGNYDCWIVKLDSLGSKQWDKTYGGTNNDFLWRIKQTSAGNYIVGAYSNSDANGDKSQPSKGAEDLWLLKLDPIGNKIWDKTYGTSLYDGIGDFVEDPTGGYLVSGYTVSGINGDKSQAAMGGADIWILKLDINGVKIWDQTYGGTDNDWPTDIYVESNGSFLIAGESMSGLSGDKSQACWGVTDQWVIKVGESPNGINESLLTQISLYPNPNQGKFILKLSNLTAPKAEVTVSDLLGRVVLQQELNVSNNQLSEELNLPNAKGMYLLQVKVGEQIITRKIVVE</sequence>
<dbReference type="Proteomes" id="UP001596161">
    <property type="component" value="Unassembled WGS sequence"/>
</dbReference>
<keyword evidence="4" id="KW-1185">Reference proteome</keyword>
<dbReference type="PANTHER" id="PTHR42754:SF1">
    <property type="entry name" value="LIPOPROTEIN"/>
    <property type="match status" value="1"/>
</dbReference>
<gene>
    <name evidence="3" type="ORF">ACFPIB_09690</name>
</gene>
<evidence type="ECO:0000259" key="2">
    <source>
        <dbReference type="Pfam" id="PF18962"/>
    </source>
</evidence>
<feature type="signal peptide" evidence="1">
    <location>
        <begin position="1"/>
        <end position="31"/>
    </location>
</feature>
<evidence type="ECO:0000256" key="1">
    <source>
        <dbReference type="SAM" id="SignalP"/>
    </source>
</evidence>
<dbReference type="Pfam" id="PF18962">
    <property type="entry name" value="Por_Secre_tail"/>
    <property type="match status" value="1"/>
</dbReference>
<dbReference type="NCBIfam" id="TIGR04183">
    <property type="entry name" value="Por_Secre_tail"/>
    <property type="match status" value="1"/>
</dbReference>
<dbReference type="PANTHER" id="PTHR42754">
    <property type="entry name" value="ENDOGLUCANASE"/>
    <property type="match status" value="1"/>
</dbReference>
<feature type="domain" description="Secretion system C-terminal sorting" evidence="2">
    <location>
        <begin position="473"/>
        <end position="548"/>
    </location>
</feature>
<dbReference type="InterPro" id="IPR026444">
    <property type="entry name" value="Secre_tail"/>
</dbReference>
<feature type="chain" id="PRO_5046360145" evidence="1">
    <location>
        <begin position="32"/>
        <end position="549"/>
    </location>
</feature>
<proteinExistence type="predicted"/>
<reference evidence="4" key="1">
    <citation type="journal article" date="2019" name="Int. J. Syst. Evol. Microbiol.">
        <title>The Global Catalogue of Microorganisms (GCM) 10K type strain sequencing project: providing services to taxonomists for standard genome sequencing and annotation.</title>
        <authorList>
            <consortium name="The Broad Institute Genomics Platform"/>
            <consortium name="The Broad Institute Genome Sequencing Center for Infectious Disease"/>
            <person name="Wu L."/>
            <person name="Ma J."/>
        </authorList>
    </citation>
    <scope>NUCLEOTIDE SEQUENCE [LARGE SCALE GENOMIC DNA]</scope>
    <source>
        <strain evidence="4">KACC 12602</strain>
    </source>
</reference>
<protein>
    <submittedName>
        <fullName evidence="3">T9SS type A sorting domain-containing protein</fullName>
    </submittedName>
</protein>
<dbReference type="RefSeq" id="WP_378017252.1">
    <property type="nucleotide sequence ID" value="NZ_JBHSKT010000005.1"/>
</dbReference>
<evidence type="ECO:0000313" key="3">
    <source>
        <dbReference type="EMBL" id="MFC5270882.1"/>
    </source>
</evidence>
<organism evidence="3 4">
    <name type="scientific">Adhaeribacter terreus</name>
    <dbReference type="NCBI Taxonomy" id="529703"/>
    <lineage>
        <taxon>Bacteria</taxon>
        <taxon>Pseudomonadati</taxon>
        <taxon>Bacteroidota</taxon>
        <taxon>Cytophagia</taxon>
        <taxon>Cytophagales</taxon>
        <taxon>Hymenobacteraceae</taxon>
        <taxon>Adhaeribacter</taxon>
    </lineage>
</organism>
<evidence type="ECO:0000313" key="4">
    <source>
        <dbReference type="Proteomes" id="UP001596161"/>
    </source>
</evidence>
<name>A0ABW0E916_9BACT</name>
<keyword evidence="1" id="KW-0732">Signal</keyword>
<accession>A0ABW0E916</accession>
<dbReference type="EMBL" id="JBHSKT010000005">
    <property type="protein sequence ID" value="MFC5270882.1"/>
    <property type="molecule type" value="Genomic_DNA"/>
</dbReference>
<comment type="caution">
    <text evidence="3">The sequence shown here is derived from an EMBL/GenBank/DDBJ whole genome shotgun (WGS) entry which is preliminary data.</text>
</comment>